<dbReference type="AlphaFoldDB" id="A0A939BR42"/>
<dbReference type="EMBL" id="JAFBEB010000022">
    <property type="protein sequence ID" value="MBM7592275.1"/>
    <property type="molecule type" value="Genomic_DNA"/>
</dbReference>
<protein>
    <submittedName>
        <fullName evidence="1">Phage N-6-adenine-methyltransferase</fullName>
    </submittedName>
</protein>
<dbReference type="GO" id="GO:0003677">
    <property type="term" value="F:DNA binding"/>
    <property type="evidence" value="ECO:0007669"/>
    <property type="project" value="InterPro"/>
</dbReference>
<organism evidence="1 2">
    <name type="scientific">Brevibacillus fulvus</name>
    <dbReference type="NCBI Taxonomy" id="1125967"/>
    <lineage>
        <taxon>Bacteria</taxon>
        <taxon>Bacillati</taxon>
        <taxon>Bacillota</taxon>
        <taxon>Bacilli</taxon>
        <taxon>Bacillales</taxon>
        <taxon>Paenibacillaceae</taxon>
        <taxon>Brevibacillus</taxon>
    </lineage>
</organism>
<reference evidence="1" key="1">
    <citation type="submission" date="2021-01" db="EMBL/GenBank/DDBJ databases">
        <title>Genomic Encyclopedia of Type Strains, Phase IV (KMG-IV): sequencing the most valuable type-strain genomes for metagenomic binning, comparative biology and taxonomic classification.</title>
        <authorList>
            <person name="Goeker M."/>
        </authorList>
    </citation>
    <scope>NUCLEOTIDE SEQUENCE</scope>
    <source>
        <strain evidence="1">DSM 25523</strain>
    </source>
</reference>
<gene>
    <name evidence="1" type="ORF">JOD01_003937</name>
</gene>
<accession>A0A939BR42</accession>
<proteinExistence type="predicted"/>
<name>A0A939BR42_9BACL</name>
<sequence length="150" mass="17106">MAINEGMFTSNTDLWETPQDFFDKLNEEFGFELDVCALPENAKCERYFTPDTNGLAQEWTGVCWMNPPYGRQIGKWVQKAYESSLKGATVVCLVPARTDARWWHDYCMKGEIRLVRGRLKFGGSKWNAPFPNAVVIFGKNARINTIISIA</sequence>
<evidence type="ECO:0000313" key="2">
    <source>
        <dbReference type="Proteomes" id="UP000717624"/>
    </source>
</evidence>
<dbReference type="RefSeq" id="WP_204520086.1">
    <property type="nucleotide sequence ID" value="NZ_JAFBEB010000022.1"/>
</dbReference>
<keyword evidence="2" id="KW-1185">Reference proteome</keyword>
<dbReference type="GO" id="GO:0009307">
    <property type="term" value="P:DNA restriction-modification system"/>
    <property type="evidence" value="ECO:0007669"/>
    <property type="project" value="InterPro"/>
</dbReference>
<evidence type="ECO:0000313" key="1">
    <source>
        <dbReference type="EMBL" id="MBM7592275.1"/>
    </source>
</evidence>
<dbReference type="Proteomes" id="UP000717624">
    <property type="component" value="Unassembled WGS sequence"/>
</dbReference>
<comment type="caution">
    <text evidence="1">The sequence shown here is derived from an EMBL/GenBank/DDBJ whole genome shotgun (WGS) entry which is preliminary data.</text>
</comment>
<dbReference type="Pfam" id="PF05869">
    <property type="entry name" value="Dam"/>
    <property type="match status" value="1"/>
</dbReference>
<dbReference type="InterPro" id="IPR008593">
    <property type="entry name" value="Dam_MeTrfase"/>
</dbReference>
<dbReference type="GO" id="GO:0009007">
    <property type="term" value="F:site-specific DNA-methyltransferase (adenine-specific) activity"/>
    <property type="evidence" value="ECO:0007669"/>
    <property type="project" value="InterPro"/>
</dbReference>